<evidence type="ECO:0000256" key="8">
    <source>
        <dbReference type="SAM" id="MobiDB-lite"/>
    </source>
</evidence>
<dbReference type="OMA" id="GIHWEAH"/>
<sequence>MDGGGGAGGDVSGGERWAPSGRQLTASLVGLNVFVVLLIYYYLWRFFSGKSDGGVPGGGGGGDDEDAESSAAPSRAVSPKARDREAMELAITALPVFVVHVPTPSDNSGDGDGGAGDAAAADANGGGGGGGKVLECAICIAEFADGEEGRLLPRCGHRFHARCVDMWFQLHSTCPLCRAGVLPPAPAPPCPTTAPHDDDGQQQVVAPPPDHTDDTNRTDNCPV</sequence>
<dbReference type="Gene3D" id="3.30.40.10">
    <property type="entry name" value="Zinc/RING finger domain, C3HC4 (zinc finger)"/>
    <property type="match status" value="1"/>
</dbReference>
<evidence type="ECO:0000256" key="1">
    <source>
        <dbReference type="ARBA" id="ARBA00000900"/>
    </source>
</evidence>
<evidence type="ECO:0000313" key="12">
    <source>
        <dbReference type="Proteomes" id="UP000007306"/>
    </source>
</evidence>
<organism evidence="11 12">
    <name type="scientific">Oryza glaberrima</name>
    <name type="common">African rice</name>
    <dbReference type="NCBI Taxonomy" id="4538"/>
    <lineage>
        <taxon>Eukaryota</taxon>
        <taxon>Viridiplantae</taxon>
        <taxon>Streptophyta</taxon>
        <taxon>Embryophyta</taxon>
        <taxon>Tracheophyta</taxon>
        <taxon>Spermatophyta</taxon>
        <taxon>Magnoliopsida</taxon>
        <taxon>Liliopsida</taxon>
        <taxon>Poales</taxon>
        <taxon>Poaceae</taxon>
        <taxon>BOP clade</taxon>
        <taxon>Oryzoideae</taxon>
        <taxon>Oryzeae</taxon>
        <taxon>Oryzinae</taxon>
        <taxon>Oryza</taxon>
    </lineage>
</organism>
<keyword evidence="12" id="KW-1185">Reference proteome</keyword>
<dbReference type="PROSITE" id="PS50089">
    <property type="entry name" value="ZF_RING_2"/>
    <property type="match status" value="1"/>
</dbReference>
<dbReference type="PANTHER" id="PTHR14155:SF519">
    <property type="entry name" value="OS05G0359500 PROTEIN"/>
    <property type="match status" value="1"/>
</dbReference>
<dbReference type="eggNOG" id="KOG0800">
    <property type="taxonomic scope" value="Eukaryota"/>
</dbReference>
<dbReference type="CDD" id="cd16461">
    <property type="entry name" value="RING-H2_EL5-like"/>
    <property type="match status" value="1"/>
</dbReference>
<feature type="domain" description="RING-type" evidence="10">
    <location>
        <begin position="136"/>
        <end position="178"/>
    </location>
</feature>
<evidence type="ECO:0000259" key="10">
    <source>
        <dbReference type="PROSITE" id="PS50089"/>
    </source>
</evidence>
<dbReference type="GO" id="GO:0008270">
    <property type="term" value="F:zinc ion binding"/>
    <property type="evidence" value="ECO:0007669"/>
    <property type="project" value="UniProtKB-KW"/>
</dbReference>
<evidence type="ECO:0000256" key="5">
    <source>
        <dbReference type="ARBA" id="ARBA00022833"/>
    </source>
</evidence>
<dbReference type="SMART" id="SM00184">
    <property type="entry name" value="RING"/>
    <property type="match status" value="1"/>
</dbReference>
<dbReference type="HOGENOM" id="CLU_013137_15_2_1"/>
<dbReference type="InterPro" id="IPR013083">
    <property type="entry name" value="Znf_RING/FYVE/PHD"/>
</dbReference>
<evidence type="ECO:0000256" key="9">
    <source>
        <dbReference type="SAM" id="Phobius"/>
    </source>
</evidence>
<dbReference type="InterPro" id="IPR053238">
    <property type="entry name" value="RING-H2_zinc_finger"/>
</dbReference>
<dbReference type="AlphaFoldDB" id="I1PUU1"/>
<comment type="catalytic activity">
    <reaction evidence="1">
        <text>S-ubiquitinyl-[E2 ubiquitin-conjugating enzyme]-L-cysteine + [acceptor protein]-L-lysine = [E2 ubiquitin-conjugating enzyme]-L-cysteine + N(6)-ubiquitinyl-[acceptor protein]-L-lysine.</text>
        <dbReference type="EC" id="2.3.2.27"/>
    </reaction>
</comment>
<dbReference type="STRING" id="4538.I1PUU1"/>
<dbReference type="SUPFAM" id="SSF57850">
    <property type="entry name" value="RING/U-box"/>
    <property type="match status" value="1"/>
</dbReference>
<dbReference type="InterPro" id="IPR001841">
    <property type="entry name" value="Znf_RING"/>
</dbReference>
<keyword evidence="9" id="KW-0472">Membrane</keyword>
<evidence type="ECO:0000313" key="11">
    <source>
        <dbReference type="EnsemblPlants" id="ORGLA05G0113900.1"/>
    </source>
</evidence>
<dbReference type="Gramene" id="ORGLA05G0113900.1">
    <property type="protein sequence ID" value="ORGLA05G0113900.1"/>
    <property type="gene ID" value="ORGLA05G0113900"/>
</dbReference>
<dbReference type="PANTHER" id="PTHR14155">
    <property type="entry name" value="RING FINGER DOMAIN-CONTAINING"/>
    <property type="match status" value="1"/>
</dbReference>
<evidence type="ECO:0000256" key="7">
    <source>
        <dbReference type="PROSITE-ProRule" id="PRU00175"/>
    </source>
</evidence>
<name>I1PUU1_ORYGL</name>
<feature type="region of interest" description="Disordered" evidence="8">
    <location>
        <begin position="56"/>
        <end position="81"/>
    </location>
</feature>
<dbReference type="Proteomes" id="UP000007306">
    <property type="component" value="Chromosome 5"/>
</dbReference>
<evidence type="ECO:0000256" key="6">
    <source>
        <dbReference type="ARBA" id="ARBA00024209"/>
    </source>
</evidence>
<keyword evidence="9" id="KW-0812">Transmembrane</keyword>
<evidence type="ECO:0000256" key="3">
    <source>
        <dbReference type="ARBA" id="ARBA00022723"/>
    </source>
</evidence>
<keyword evidence="4 7" id="KW-0863">Zinc-finger</keyword>
<evidence type="ECO:0000256" key="2">
    <source>
        <dbReference type="ARBA" id="ARBA00012483"/>
    </source>
</evidence>
<dbReference type="GO" id="GO:0061630">
    <property type="term" value="F:ubiquitin protein ligase activity"/>
    <property type="evidence" value="ECO:0007669"/>
    <property type="project" value="UniProtKB-EC"/>
</dbReference>
<dbReference type="EnsemblPlants" id="ORGLA05G0113900.1">
    <property type="protein sequence ID" value="ORGLA05G0113900.1"/>
    <property type="gene ID" value="ORGLA05G0113900"/>
</dbReference>
<feature type="region of interest" description="Disordered" evidence="8">
    <location>
        <begin position="188"/>
        <end position="223"/>
    </location>
</feature>
<keyword evidence="5" id="KW-0862">Zinc</keyword>
<proteinExistence type="inferred from homology"/>
<keyword evidence="9" id="KW-1133">Transmembrane helix</keyword>
<comment type="similarity">
    <text evidence="6">Belongs to the RING-type zinc finger family. ATL subfamily.</text>
</comment>
<reference evidence="11" key="1">
    <citation type="submission" date="2015-06" db="UniProtKB">
        <authorList>
            <consortium name="EnsemblPlants"/>
        </authorList>
    </citation>
    <scope>IDENTIFICATION</scope>
</reference>
<keyword evidence="3" id="KW-0479">Metal-binding</keyword>
<dbReference type="Pfam" id="PF13639">
    <property type="entry name" value="zf-RING_2"/>
    <property type="match status" value="1"/>
</dbReference>
<accession>I1PUU1</accession>
<feature type="transmembrane region" description="Helical" evidence="9">
    <location>
        <begin position="24"/>
        <end position="43"/>
    </location>
</feature>
<evidence type="ECO:0000256" key="4">
    <source>
        <dbReference type="ARBA" id="ARBA00022771"/>
    </source>
</evidence>
<protein>
    <recommendedName>
        <fullName evidence="2">RING-type E3 ubiquitin transferase</fullName>
        <ecNumber evidence="2">2.3.2.27</ecNumber>
    </recommendedName>
</protein>
<dbReference type="EC" id="2.3.2.27" evidence="2"/>
<reference evidence="11 12" key="2">
    <citation type="submission" date="2018-04" db="EMBL/GenBank/DDBJ databases">
        <title>OglaRS2 (Oryza glaberrima Reference Sequence Version 2).</title>
        <authorList>
            <person name="Zhang J."/>
            <person name="Kudrna D."/>
            <person name="Lee S."/>
            <person name="Talag J."/>
            <person name="Rajasekar S."/>
            <person name="Wing R.A."/>
        </authorList>
    </citation>
    <scope>NUCLEOTIDE SEQUENCE [LARGE SCALE GENOMIC DNA]</scope>
    <source>
        <strain evidence="11 12">cv. IRGC 96717</strain>
    </source>
</reference>